<reference evidence="3" key="3">
    <citation type="submission" date="2015-06" db="UniProtKB">
        <authorList>
            <consortium name="EnsemblMetazoa"/>
        </authorList>
    </citation>
    <scope>IDENTIFICATION</scope>
</reference>
<evidence type="ECO:0000313" key="2">
    <source>
        <dbReference type="EMBL" id="ELU12754.1"/>
    </source>
</evidence>
<reference evidence="4" key="1">
    <citation type="submission" date="2012-12" db="EMBL/GenBank/DDBJ databases">
        <authorList>
            <person name="Hellsten U."/>
            <person name="Grimwood J."/>
            <person name="Chapman J.A."/>
            <person name="Shapiro H."/>
            <person name="Aerts A."/>
            <person name="Otillar R.P."/>
            <person name="Terry A.Y."/>
            <person name="Boore J.L."/>
            <person name="Simakov O."/>
            <person name="Marletaz F."/>
            <person name="Cho S.-J."/>
            <person name="Edsinger-Gonzales E."/>
            <person name="Havlak P."/>
            <person name="Kuo D.-H."/>
            <person name="Larsson T."/>
            <person name="Lv J."/>
            <person name="Arendt D."/>
            <person name="Savage R."/>
            <person name="Osoegawa K."/>
            <person name="de Jong P."/>
            <person name="Lindberg D.R."/>
            <person name="Seaver E.C."/>
            <person name="Weisblat D.A."/>
            <person name="Putnam N.H."/>
            <person name="Grigoriev I.V."/>
            <person name="Rokhsar D.S."/>
        </authorList>
    </citation>
    <scope>NUCLEOTIDE SEQUENCE</scope>
    <source>
        <strain evidence="4">I ESC-2004</strain>
    </source>
</reference>
<reference evidence="2 4" key="2">
    <citation type="journal article" date="2013" name="Nature">
        <title>Insights into bilaterian evolution from three spiralian genomes.</title>
        <authorList>
            <person name="Simakov O."/>
            <person name="Marletaz F."/>
            <person name="Cho S.J."/>
            <person name="Edsinger-Gonzales E."/>
            <person name="Havlak P."/>
            <person name="Hellsten U."/>
            <person name="Kuo D.H."/>
            <person name="Larsson T."/>
            <person name="Lv J."/>
            <person name="Arendt D."/>
            <person name="Savage R."/>
            <person name="Osoegawa K."/>
            <person name="de Jong P."/>
            <person name="Grimwood J."/>
            <person name="Chapman J.A."/>
            <person name="Shapiro H."/>
            <person name="Aerts A."/>
            <person name="Otillar R.P."/>
            <person name="Terry A.Y."/>
            <person name="Boore J.L."/>
            <person name="Grigoriev I.V."/>
            <person name="Lindberg D.R."/>
            <person name="Seaver E.C."/>
            <person name="Weisblat D.A."/>
            <person name="Putnam N.H."/>
            <person name="Rokhsar D.S."/>
        </authorList>
    </citation>
    <scope>NUCLEOTIDE SEQUENCE</scope>
    <source>
        <strain evidence="2 4">I ESC-2004</strain>
    </source>
</reference>
<protein>
    <submittedName>
        <fullName evidence="2 3">Uncharacterized protein</fullName>
    </submittedName>
</protein>
<keyword evidence="4" id="KW-1185">Reference proteome</keyword>
<dbReference type="Proteomes" id="UP000014760">
    <property type="component" value="Unassembled WGS sequence"/>
</dbReference>
<dbReference type="AlphaFoldDB" id="R7V2J6"/>
<dbReference type="HOGENOM" id="CLU_1148121_0_0_1"/>
<organism evidence="2">
    <name type="scientific">Capitella teleta</name>
    <name type="common">Polychaete worm</name>
    <dbReference type="NCBI Taxonomy" id="283909"/>
    <lineage>
        <taxon>Eukaryota</taxon>
        <taxon>Metazoa</taxon>
        <taxon>Spiralia</taxon>
        <taxon>Lophotrochozoa</taxon>
        <taxon>Annelida</taxon>
        <taxon>Polychaeta</taxon>
        <taxon>Sedentaria</taxon>
        <taxon>Scolecida</taxon>
        <taxon>Capitellidae</taxon>
        <taxon>Capitella</taxon>
    </lineage>
</organism>
<dbReference type="EMBL" id="AMQN01005313">
    <property type="status" value="NOT_ANNOTATED_CDS"/>
    <property type="molecule type" value="Genomic_DNA"/>
</dbReference>
<evidence type="ECO:0000256" key="1">
    <source>
        <dbReference type="SAM" id="MobiDB-lite"/>
    </source>
</evidence>
<sequence length="242" mass="26681">MDSSSKKALIRRVRERIWKEWSLTSILQLSQPEKEAVEQVLTAVEPSSPTHSPKLSFAQMKQIVSVSLPLLFLLMSGDNTPADLRSRSGSIVDGSEEKDRSSDPYPCNVNASSSVCNSVLGYLVGSLKKSPRDVVKKIALSHFCPDEIKTAKQALWSSSACVPAIGPWKPRKGSSNKPRQEFEIDDIFDVLSKLDEASVKPVIHVPALDLDLLPPMNHAQLLPVIFLDKMNEMEAKMAAMQA</sequence>
<evidence type="ECO:0000313" key="3">
    <source>
        <dbReference type="EnsemblMetazoa" id="CapteP192577"/>
    </source>
</evidence>
<name>R7V2J6_CAPTE</name>
<accession>R7V2J6</accession>
<evidence type="ECO:0000313" key="4">
    <source>
        <dbReference type="Proteomes" id="UP000014760"/>
    </source>
</evidence>
<feature type="region of interest" description="Disordered" evidence="1">
    <location>
        <begin position="84"/>
        <end position="106"/>
    </location>
</feature>
<dbReference type="EnsemblMetazoa" id="CapteT192577">
    <property type="protein sequence ID" value="CapteP192577"/>
    <property type="gene ID" value="CapteG192577"/>
</dbReference>
<proteinExistence type="predicted"/>
<gene>
    <name evidence="2" type="ORF">CAPTEDRAFT_192577</name>
</gene>
<dbReference type="EMBL" id="KB295685">
    <property type="protein sequence ID" value="ELU12754.1"/>
    <property type="molecule type" value="Genomic_DNA"/>
</dbReference>